<organism evidence="7 8">
    <name type="scientific">Leucobacter chromiireducens subsp. chromiireducens</name>
    <dbReference type="NCBI Taxonomy" id="660067"/>
    <lineage>
        <taxon>Bacteria</taxon>
        <taxon>Bacillati</taxon>
        <taxon>Actinomycetota</taxon>
        <taxon>Actinomycetes</taxon>
        <taxon>Micrococcales</taxon>
        <taxon>Microbacteriaceae</taxon>
        <taxon>Leucobacter</taxon>
    </lineage>
</organism>
<dbReference type="InterPro" id="IPR013378">
    <property type="entry name" value="InlB-like_B-rpt"/>
</dbReference>
<dbReference type="Pfam" id="PF06458">
    <property type="entry name" value="MucBP"/>
    <property type="match status" value="2"/>
</dbReference>
<proteinExistence type="predicted"/>
<dbReference type="InterPro" id="IPR042229">
    <property type="entry name" value="Listeria/Bacterioides_rpt_sf"/>
</dbReference>
<evidence type="ECO:0000256" key="1">
    <source>
        <dbReference type="ARBA" id="ARBA00004196"/>
    </source>
</evidence>
<dbReference type="Gene3D" id="2.60.40.4270">
    <property type="entry name" value="Listeria-Bacteroides repeat domain"/>
    <property type="match status" value="1"/>
</dbReference>
<evidence type="ECO:0000256" key="2">
    <source>
        <dbReference type="ARBA" id="ARBA00022737"/>
    </source>
</evidence>
<reference evidence="7 8" key="1">
    <citation type="submission" date="2018-09" db="EMBL/GenBank/DDBJ databases">
        <title>Comparative genomics of Leucobacter spp.</title>
        <authorList>
            <person name="Reis A.C."/>
            <person name="Kolvenbach B.A."/>
            <person name="Corvini P.F.X."/>
            <person name="Nunes O.C."/>
        </authorList>
    </citation>
    <scope>NUCLEOTIDE SEQUENCE [LARGE SCALE GENOMIC DNA]</scope>
    <source>
        <strain evidence="7 8">L-1</strain>
    </source>
</reference>
<dbReference type="Pfam" id="PF13229">
    <property type="entry name" value="Beta_helix"/>
    <property type="match status" value="1"/>
</dbReference>
<feature type="domain" description="Right handed beta helix" evidence="6">
    <location>
        <begin position="115"/>
        <end position="255"/>
    </location>
</feature>
<feature type="transmembrane region" description="Helical" evidence="4">
    <location>
        <begin position="834"/>
        <end position="855"/>
    </location>
</feature>
<evidence type="ECO:0000259" key="5">
    <source>
        <dbReference type="Pfam" id="PF06458"/>
    </source>
</evidence>
<gene>
    <name evidence="7" type="ORF">D3226_09950</name>
</gene>
<feature type="region of interest" description="Disordered" evidence="3">
    <location>
        <begin position="800"/>
        <end position="826"/>
    </location>
</feature>
<keyword evidence="2" id="KW-0677">Repeat</keyword>
<evidence type="ECO:0000256" key="3">
    <source>
        <dbReference type="SAM" id="MobiDB-lite"/>
    </source>
</evidence>
<evidence type="ECO:0008006" key="9">
    <source>
        <dbReference type="Google" id="ProtNLM"/>
    </source>
</evidence>
<feature type="domain" description="MucBP" evidence="5">
    <location>
        <begin position="664"/>
        <end position="725"/>
    </location>
</feature>
<dbReference type="PANTHER" id="PTHR11319:SF35">
    <property type="entry name" value="OUTER MEMBRANE PROTEIN PMPC-RELATED"/>
    <property type="match status" value="1"/>
</dbReference>
<dbReference type="InterPro" id="IPR006626">
    <property type="entry name" value="PbH1"/>
</dbReference>
<evidence type="ECO:0000259" key="6">
    <source>
        <dbReference type="Pfam" id="PF13229"/>
    </source>
</evidence>
<accession>A0ABS1SQ39</accession>
<evidence type="ECO:0000313" key="8">
    <source>
        <dbReference type="Proteomes" id="UP001646141"/>
    </source>
</evidence>
<feature type="domain" description="MucBP" evidence="5">
    <location>
        <begin position="737"/>
        <end position="799"/>
    </location>
</feature>
<dbReference type="SUPFAM" id="SSF51126">
    <property type="entry name" value="Pectin lyase-like"/>
    <property type="match status" value="1"/>
</dbReference>
<dbReference type="SMART" id="SM00710">
    <property type="entry name" value="PbH1"/>
    <property type="match status" value="7"/>
</dbReference>
<evidence type="ECO:0000256" key="4">
    <source>
        <dbReference type="SAM" id="Phobius"/>
    </source>
</evidence>
<dbReference type="EMBL" id="QYAD01000003">
    <property type="protein sequence ID" value="MBL3690283.1"/>
    <property type="molecule type" value="Genomic_DNA"/>
</dbReference>
<keyword evidence="4" id="KW-1133">Transmembrane helix</keyword>
<keyword evidence="4" id="KW-0472">Membrane</keyword>
<sequence length="871" mass="88923">MILGSFALAPPAFAADMTVHSAGELQTAVQGLSAGPATVTLAPDFAPVATTLTTAIPAGVQLTLAGADTTVTMADGAAGRHMNFTGAAGVTVAVEGLTFQGPNDAEPAGDPGGVTGGGLGISNVSDVTVTNATFAGIDGSNGLALSGVTRLDVSTSSFLGNRAGSSAAIGMPSGVVATISQSTFHKNSGTGLGYAGGALRLTGKTDLTVERSVFSENLSTTRGGAIAFHQMDGVLTVRDSVFDSNTVPIAANNNSLNDGGAIAVSERPITGPQTGKTVISGSTFTNNVAGDEGGALLLQSGNGSSAHIENSTFLGNRSQGLQTNYDDTSGGGAIEAFGTPLTLLHNTFVNNIAEAGNVLLGLQRGGAVSAYGDTNYLPTQPIVMSHNLFVGNDVLAKNGSSPATNSYRQVSARAGIETLQGTEAPDTVGEHPELPELTQDDLELEYPPRAANPADDGEDFLALSTETNIGVDNGTAIDLTVINREAILGTDTPTAGANGSSVQAGDPNGDFAQVPGTIMIRPADDTYLVGLADNVGAAAAGITTDQRGFDVDEDAGALQQAFVRFDPNGGDWPDETEAAFDPAQWKQRIVQRDDVTRVWQLGSVGTEIPLEAAPTTVPTGKIFDGWNTEADGSGDAYASGDVTIPAGNLRLYAQWKDVPVPDGTVTVRYLDAKGNPLIEDVPLTGPVGSAYETEQKSFDGYDFVRVDGAPTGEYASDPQTVTYHYAKKGAPPAETGTVVAKYVTDTGVELRSPIVQSGAVGSAYVTKQLAFDGYEFVKVDGSPQGVVAKDPTVVTYTYRATGGVDPKPPVDPKDPKPPVSPKPGGSLAETGFGLGWPMIGAAGGALLIAGGVLIYGRRRAAESEFGGSLSE</sequence>
<comment type="caution">
    <text evidence="7">The sequence shown here is derived from an EMBL/GenBank/DDBJ whole genome shotgun (WGS) entry which is preliminary data.</text>
</comment>
<name>A0ABS1SQ39_9MICO</name>
<dbReference type="Proteomes" id="UP001646141">
    <property type="component" value="Unassembled WGS sequence"/>
</dbReference>
<evidence type="ECO:0000313" key="7">
    <source>
        <dbReference type="EMBL" id="MBL3690283.1"/>
    </source>
</evidence>
<dbReference type="Gene3D" id="3.10.20.320">
    <property type="entry name" value="Putative peptidoglycan bound protein (lpxtg motif)"/>
    <property type="match status" value="2"/>
</dbReference>
<dbReference type="InterPro" id="IPR011050">
    <property type="entry name" value="Pectin_lyase_fold/virulence"/>
</dbReference>
<dbReference type="InterPro" id="IPR039448">
    <property type="entry name" value="Beta_helix"/>
</dbReference>
<keyword evidence="8" id="KW-1185">Reference proteome</keyword>
<keyword evidence="4" id="KW-0812">Transmembrane</keyword>
<dbReference type="InterPro" id="IPR009459">
    <property type="entry name" value="MucBP_dom"/>
</dbReference>
<dbReference type="PANTHER" id="PTHR11319">
    <property type="entry name" value="G PROTEIN-COUPLED RECEPTOR-RELATED"/>
    <property type="match status" value="1"/>
</dbReference>
<protein>
    <recommendedName>
        <fullName evidence="9">MucBP domain-containing protein</fullName>
    </recommendedName>
</protein>
<comment type="subcellular location">
    <subcellularLocation>
        <location evidence="1">Cell envelope</location>
    </subcellularLocation>
</comment>
<dbReference type="Pfam" id="PF09479">
    <property type="entry name" value="Flg_new"/>
    <property type="match status" value="1"/>
</dbReference>